<dbReference type="GO" id="GO:0006302">
    <property type="term" value="P:double-strand break repair"/>
    <property type="evidence" value="ECO:0007669"/>
    <property type="project" value="UniProtKB-ARBA"/>
</dbReference>
<proteinExistence type="predicted"/>
<dbReference type="SUPFAM" id="SSF52980">
    <property type="entry name" value="Restriction endonuclease-like"/>
    <property type="match status" value="1"/>
</dbReference>
<evidence type="ECO:0000313" key="1">
    <source>
        <dbReference type="EMBL" id="PKY55082.1"/>
    </source>
</evidence>
<comment type="caution">
    <text evidence="1">The sequence shown here is derived from an EMBL/GenBank/DDBJ whole genome shotgun (WGS) entry which is preliminary data.</text>
</comment>
<reference evidence="1 2" key="1">
    <citation type="submission" date="2015-10" db="EMBL/GenBank/DDBJ databases">
        <title>Genome analyses suggest a sexual origin of heterokaryosis in a supposedly ancient asexual fungus.</title>
        <authorList>
            <person name="Ropars J."/>
            <person name="Sedzielewska K."/>
            <person name="Noel J."/>
            <person name="Charron P."/>
            <person name="Farinelli L."/>
            <person name="Marton T."/>
            <person name="Kruger M."/>
            <person name="Pelin A."/>
            <person name="Brachmann A."/>
            <person name="Corradi N."/>
        </authorList>
    </citation>
    <scope>NUCLEOTIDE SEQUENCE [LARGE SCALE GENOMIC DNA]</scope>
    <source>
        <strain evidence="1 2">A4</strain>
    </source>
</reference>
<name>A0A2I1H870_9GLOM</name>
<evidence type="ECO:0000313" key="2">
    <source>
        <dbReference type="Proteomes" id="UP000234323"/>
    </source>
</evidence>
<gene>
    <name evidence="1" type="ORF">RhiirA4_474318</name>
</gene>
<evidence type="ECO:0008006" key="3">
    <source>
        <dbReference type="Google" id="ProtNLM"/>
    </source>
</evidence>
<protein>
    <recommendedName>
        <fullName evidence="3">Restriction endonuclease domain-containing protein</fullName>
    </recommendedName>
</protein>
<dbReference type="Proteomes" id="UP000234323">
    <property type="component" value="Unassembled WGS sequence"/>
</dbReference>
<dbReference type="AlphaFoldDB" id="A0A2I1H870"/>
<dbReference type="Gene3D" id="3.90.1570.10">
    <property type="entry name" value="tt1808, chain A"/>
    <property type="match status" value="1"/>
</dbReference>
<dbReference type="VEuPathDB" id="FungiDB:FUN_019971"/>
<dbReference type="VEuPathDB" id="FungiDB:RhiirFUN_018858"/>
<dbReference type="InterPro" id="IPR012296">
    <property type="entry name" value="Nuclease_put_TT1808"/>
</dbReference>
<dbReference type="VEuPathDB" id="FungiDB:RhiirA1_499758"/>
<dbReference type="EMBL" id="LLXI01001768">
    <property type="protein sequence ID" value="PKY55082.1"/>
    <property type="molecule type" value="Genomic_DNA"/>
</dbReference>
<dbReference type="InterPro" id="IPR011335">
    <property type="entry name" value="Restrct_endonuc-II-like"/>
</dbReference>
<sequence>MVYEITSSTSSCSSFQQDFIFDPLDANKQAFIECSFIRLPLILMENVTYDEFEKKCERATASKFWEYRDKNVIIIELPRGDHEVAHSEFIRQFIRQDPQDTIRDIGSKTYYSAEFKGLKGSSRQADVSLIPKYLPNLPKYLSDPEGNTWPTIICEIASTQSLKSIIQKTTQFWLAPNRVEDIIIFKLWPSKLGRNQDKNPLRRLTCYKFCRRTSPKDAYGNYQPIQVIEFGTINSDGNPYYGCSTLGSCTLSISPHCIYKGCTYPYPLTDV</sequence>
<accession>A0A2I1H870</accession>
<keyword evidence="2" id="KW-1185">Reference proteome</keyword>
<organism evidence="1 2">
    <name type="scientific">Rhizophagus irregularis</name>
    <dbReference type="NCBI Taxonomy" id="588596"/>
    <lineage>
        <taxon>Eukaryota</taxon>
        <taxon>Fungi</taxon>
        <taxon>Fungi incertae sedis</taxon>
        <taxon>Mucoromycota</taxon>
        <taxon>Glomeromycotina</taxon>
        <taxon>Glomeromycetes</taxon>
        <taxon>Glomerales</taxon>
        <taxon>Glomeraceae</taxon>
        <taxon>Rhizophagus</taxon>
    </lineage>
</organism>